<dbReference type="Gene3D" id="3.10.20.30">
    <property type="match status" value="1"/>
</dbReference>
<dbReference type="InterPro" id="IPR003749">
    <property type="entry name" value="ThiS/MoaD-like"/>
</dbReference>
<name>A0A5B9MRT8_9BACT</name>
<organism evidence="1 2">
    <name type="scientific">Stieleria maiorica</name>
    <dbReference type="NCBI Taxonomy" id="2795974"/>
    <lineage>
        <taxon>Bacteria</taxon>
        <taxon>Pseudomonadati</taxon>
        <taxon>Planctomycetota</taxon>
        <taxon>Planctomycetia</taxon>
        <taxon>Pirellulales</taxon>
        <taxon>Pirellulaceae</taxon>
        <taxon>Stieleria</taxon>
    </lineage>
</organism>
<accession>A0A5B9MRT8</accession>
<reference evidence="1 2" key="1">
    <citation type="submission" date="2019-02" db="EMBL/GenBank/DDBJ databases">
        <title>Planctomycetal bacteria perform biofilm scaping via a novel small molecule.</title>
        <authorList>
            <person name="Jeske O."/>
            <person name="Boedeker C."/>
            <person name="Wiegand S."/>
            <person name="Breitling P."/>
            <person name="Kallscheuer N."/>
            <person name="Jogler M."/>
            <person name="Rohde M."/>
            <person name="Petersen J."/>
            <person name="Medema M.H."/>
            <person name="Surup F."/>
            <person name="Jogler C."/>
        </authorList>
    </citation>
    <scope>NUCLEOTIDE SEQUENCE [LARGE SCALE GENOMIC DNA]</scope>
    <source>
        <strain evidence="1 2">Mal15</strain>
    </source>
</reference>
<protein>
    <submittedName>
        <fullName evidence="1">Sulfur carrier protein CysO</fullName>
    </submittedName>
</protein>
<dbReference type="PANTHER" id="PTHR38031:SF1">
    <property type="entry name" value="SULFUR CARRIER PROTEIN CYSO"/>
    <property type="match status" value="1"/>
</dbReference>
<keyword evidence="2" id="KW-1185">Reference proteome</keyword>
<sequence length="89" mass="9817">MKVIIPTALRKHTGGQNHLSIAATTVQDALEQVVTAHPQLRSSLFDDRNQLVSYVNVFVNDRNIRDLENEATPLRETDEILLVPAIAGG</sequence>
<gene>
    <name evidence="1" type="primary">cysO</name>
    <name evidence="1" type="ORF">Mal15_58270</name>
</gene>
<dbReference type="AlphaFoldDB" id="A0A5B9MRT8"/>
<dbReference type="SUPFAM" id="SSF54285">
    <property type="entry name" value="MoaD/ThiS"/>
    <property type="match status" value="1"/>
</dbReference>
<dbReference type="InterPro" id="IPR012675">
    <property type="entry name" value="Beta-grasp_dom_sf"/>
</dbReference>
<proteinExistence type="predicted"/>
<dbReference type="PANTHER" id="PTHR38031">
    <property type="entry name" value="SULFUR CARRIER PROTEIN SLR0821-RELATED"/>
    <property type="match status" value="1"/>
</dbReference>
<evidence type="ECO:0000313" key="1">
    <source>
        <dbReference type="EMBL" id="QEG01748.1"/>
    </source>
</evidence>
<dbReference type="Proteomes" id="UP000321353">
    <property type="component" value="Chromosome"/>
</dbReference>
<dbReference type="Pfam" id="PF02597">
    <property type="entry name" value="ThiS"/>
    <property type="match status" value="1"/>
</dbReference>
<dbReference type="InterPro" id="IPR016155">
    <property type="entry name" value="Mopterin_synth/thiamin_S_b"/>
</dbReference>
<dbReference type="EMBL" id="CP036264">
    <property type="protein sequence ID" value="QEG01748.1"/>
    <property type="molecule type" value="Genomic_DNA"/>
</dbReference>
<evidence type="ECO:0000313" key="2">
    <source>
        <dbReference type="Proteomes" id="UP000321353"/>
    </source>
</evidence>
<dbReference type="KEGG" id="smam:Mal15_58270"/>
<dbReference type="RefSeq" id="WP_167547096.1">
    <property type="nucleotide sequence ID" value="NZ_CP036264.1"/>
</dbReference>
<dbReference type="InterPro" id="IPR052045">
    <property type="entry name" value="Sulfur_Carrier/Prot_Modifier"/>
</dbReference>